<dbReference type="EMBL" id="JAZHXI010000008">
    <property type="protein sequence ID" value="KAL2069325.1"/>
    <property type="molecule type" value="Genomic_DNA"/>
</dbReference>
<feature type="domain" description="Nephrocystin 3-like N-terminal" evidence="4">
    <location>
        <begin position="268"/>
        <end position="461"/>
    </location>
</feature>
<feature type="repeat" description="ANK" evidence="2">
    <location>
        <begin position="1005"/>
        <end position="1037"/>
    </location>
</feature>
<proteinExistence type="predicted"/>
<dbReference type="PRINTS" id="PR01415">
    <property type="entry name" value="ANKYRIN"/>
</dbReference>
<feature type="domain" description="NACHT-NTPase and P-loop NTPases N-terminal" evidence="3">
    <location>
        <begin position="11"/>
        <end position="133"/>
    </location>
</feature>
<dbReference type="Proteomes" id="UP001595075">
    <property type="component" value="Unassembled WGS sequence"/>
</dbReference>
<evidence type="ECO:0000313" key="6">
    <source>
        <dbReference type="Proteomes" id="UP001595075"/>
    </source>
</evidence>
<feature type="repeat" description="ANK" evidence="2">
    <location>
        <begin position="814"/>
        <end position="846"/>
    </location>
</feature>
<comment type="caution">
    <text evidence="5">The sequence shown here is derived from an EMBL/GenBank/DDBJ whole genome shotgun (WGS) entry which is preliminary data.</text>
</comment>
<keyword evidence="2" id="KW-0040">ANK repeat</keyword>
<feature type="repeat" description="ANK" evidence="2">
    <location>
        <begin position="939"/>
        <end position="971"/>
    </location>
</feature>
<gene>
    <name evidence="5" type="ORF">VTL71DRAFT_15663</name>
</gene>
<evidence type="ECO:0000313" key="5">
    <source>
        <dbReference type="EMBL" id="KAL2069325.1"/>
    </source>
</evidence>
<feature type="repeat" description="ANK" evidence="2">
    <location>
        <begin position="847"/>
        <end position="873"/>
    </location>
</feature>
<evidence type="ECO:0000256" key="1">
    <source>
        <dbReference type="ARBA" id="ARBA00022737"/>
    </source>
</evidence>
<evidence type="ECO:0000256" key="2">
    <source>
        <dbReference type="PROSITE-ProRule" id="PRU00023"/>
    </source>
</evidence>
<dbReference type="InterPro" id="IPR002110">
    <property type="entry name" value="Ankyrin_rpt"/>
</dbReference>
<evidence type="ECO:0000259" key="3">
    <source>
        <dbReference type="Pfam" id="PF17107"/>
    </source>
</evidence>
<dbReference type="PANTHER" id="PTHR10039">
    <property type="entry name" value="AMELOGENIN"/>
    <property type="match status" value="1"/>
</dbReference>
<dbReference type="Gene3D" id="3.40.50.300">
    <property type="entry name" value="P-loop containing nucleotide triphosphate hydrolases"/>
    <property type="match status" value="1"/>
</dbReference>
<dbReference type="PROSITE" id="PS50088">
    <property type="entry name" value="ANK_REPEAT"/>
    <property type="match status" value="5"/>
</dbReference>
<dbReference type="InterPro" id="IPR056884">
    <property type="entry name" value="NPHP3-like_N"/>
</dbReference>
<dbReference type="Pfam" id="PF12796">
    <property type="entry name" value="Ank_2"/>
    <property type="match status" value="2"/>
</dbReference>
<dbReference type="Gene3D" id="1.25.40.20">
    <property type="entry name" value="Ankyrin repeat-containing domain"/>
    <property type="match status" value="3"/>
</dbReference>
<dbReference type="SUPFAM" id="SSF48403">
    <property type="entry name" value="Ankyrin repeat"/>
    <property type="match status" value="1"/>
</dbReference>
<reference evidence="5 6" key="1">
    <citation type="journal article" date="2024" name="Commun. Biol.">
        <title>Comparative genomic analysis of thermophilic fungi reveals convergent evolutionary adaptations and gene losses.</title>
        <authorList>
            <person name="Steindorff A.S."/>
            <person name="Aguilar-Pontes M.V."/>
            <person name="Robinson A.J."/>
            <person name="Andreopoulos B."/>
            <person name="LaButti K."/>
            <person name="Kuo A."/>
            <person name="Mondo S."/>
            <person name="Riley R."/>
            <person name="Otillar R."/>
            <person name="Haridas S."/>
            <person name="Lipzen A."/>
            <person name="Grimwood J."/>
            <person name="Schmutz J."/>
            <person name="Clum A."/>
            <person name="Reid I.D."/>
            <person name="Moisan M.C."/>
            <person name="Butler G."/>
            <person name="Nguyen T.T.M."/>
            <person name="Dewar K."/>
            <person name="Conant G."/>
            <person name="Drula E."/>
            <person name="Henrissat B."/>
            <person name="Hansel C."/>
            <person name="Singer S."/>
            <person name="Hutchinson M.I."/>
            <person name="de Vries R.P."/>
            <person name="Natvig D.O."/>
            <person name="Powell A.J."/>
            <person name="Tsang A."/>
            <person name="Grigoriev I.V."/>
        </authorList>
    </citation>
    <scope>NUCLEOTIDE SEQUENCE [LARGE SCALE GENOMIC DNA]</scope>
    <source>
        <strain evidence="5 6">CBS 494.80</strain>
    </source>
</reference>
<dbReference type="SMART" id="SM00248">
    <property type="entry name" value="ANK"/>
    <property type="match status" value="6"/>
</dbReference>
<dbReference type="Pfam" id="PF17107">
    <property type="entry name" value="SesA"/>
    <property type="match status" value="1"/>
</dbReference>
<dbReference type="SUPFAM" id="SSF52540">
    <property type="entry name" value="P-loop containing nucleoside triphosphate hydrolases"/>
    <property type="match status" value="1"/>
</dbReference>
<dbReference type="PANTHER" id="PTHR10039:SF17">
    <property type="entry name" value="FUNGAL STAND N-TERMINAL GOODBYE DOMAIN-CONTAINING PROTEIN-RELATED"/>
    <property type="match status" value="1"/>
</dbReference>
<dbReference type="InterPro" id="IPR031352">
    <property type="entry name" value="SesA"/>
</dbReference>
<protein>
    <recommendedName>
        <fullName evidence="7">NACHT-NTPase and P-loop NTPases N-terminal domain-containing protein</fullName>
    </recommendedName>
</protein>
<organism evidence="5 6">
    <name type="scientific">Oculimacula yallundae</name>
    <dbReference type="NCBI Taxonomy" id="86028"/>
    <lineage>
        <taxon>Eukaryota</taxon>
        <taxon>Fungi</taxon>
        <taxon>Dikarya</taxon>
        <taxon>Ascomycota</taxon>
        <taxon>Pezizomycotina</taxon>
        <taxon>Leotiomycetes</taxon>
        <taxon>Helotiales</taxon>
        <taxon>Ploettnerulaceae</taxon>
        <taxon>Oculimacula</taxon>
    </lineage>
</organism>
<dbReference type="InterPro" id="IPR036770">
    <property type="entry name" value="Ankyrin_rpt-contain_sf"/>
</dbReference>
<dbReference type="InterPro" id="IPR027417">
    <property type="entry name" value="P-loop_NTPase"/>
</dbReference>
<dbReference type="Pfam" id="PF24883">
    <property type="entry name" value="NPHP3_N"/>
    <property type="match status" value="1"/>
</dbReference>
<accession>A0ABR4CHY5</accession>
<evidence type="ECO:0008006" key="7">
    <source>
        <dbReference type="Google" id="ProtNLM"/>
    </source>
</evidence>
<keyword evidence="1" id="KW-0677">Repeat</keyword>
<evidence type="ECO:0000259" key="4">
    <source>
        <dbReference type="Pfam" id="PF24883"/>
    </source>
</evidence>
<feature type="repeat" description="ANK" evidence="2">
    <location>
        <begin position="972"/>
        <end position="1004"/>
    </location>
</feature>
<name>A0ABR4CHY5_9HELO</name>
<dbReference type="PROSITE" id="PS50297">
    <property type="entry name" value="ANK_REP_REGION"/>
    <property type="match status" value="5"/>
</dbReference>
<sequence>MAEFVAVLGVISSIIAIVDGVTKIVHTAKDAEGLPQTFRLAFEKLPIISDTLGVAKTTLEANKVSEVPLSVSDTIERCLNKVKDLDALLHKVMPGDKASRLKRYVEAVKAHISGKGGKVEILIKAMLEDVLLLASFKTMAMVGTDEIIRTITVMTETQRDNISKAMSEVEALPPSVADEEFPAGQYTFNNLSSGKQYVATGGKMNNFEGDAKQYAVENGNIIFNDIKANINQMPHNDKQKACLKALFLTDPQDDRENIISMKGSIVGGTCQWIKTDAAFKTWFHSDSPPEQLLWISGGPGLGKTMLAVYITQELEALSKNSSHNFFPAINTVKPSRDQGPQNILVLQYFCNDKDNKRNTAVAILRGMLYQLLTIQPTLFHHILPKFDVQKEAMFSDSSFQTLWRIFEAMVRDPSLGLVYCVLDGLDECEEASLALILQKFHTLFSITSDLSHCLRMVVVSREYPVSVARQLKPFPRICLDAEANGDIEKFIDASTNRLASEGEYPDSLRLHVKAELGRKAEGRFLWVSLVAKSLQDCENTKVKEVLAKFPPGLDQLYARMVNQIKPEHREFVAATLLWVVIAKRPLKLSELGTAVEVKAVEGFTFERVVKDKLSYCGLFLNIKSPSRSDKSAPGAHREDWFLDNDEQDVVTLVHQSASDYLLRRDPDPDTTLEYFRIKGEEGDRKVAERCFQCVQIAFKDKYSHPKNVIKMTYQSQLLAYAACYWPDHARVLICATKIFDLSLPFWQSNSSIRERWCRYVSTFHRIRYPAFYRSPSLTTLQLASFLGFMPLVLACVPTNPVRLLFFKVDEAATSGRPALSFAAAGGHAAIINILLSKGADIDVADKFGQTPLHCAAFEGHEAVVRLLVSKGAQFRASWFIWMDDSVIEALLEERPTFDTRDSFRDPLLLVAVQRTSASIAGLLLKNKAHIKAIDARDYRGRTALLIASSLGRDESVRMLLTYGVNIEARDNEGYTALMCAVLRRKEGVVHLLLEKQADIEAHDHAGNTSLLMAAQSCSQLLVRLLLEKGAKIEVKNKEGRTALDEAKALGLRVTTHMLPPETRESIRAYYRLNPEAFDSEPYTVKSRIAGWIRIQADVDAIIRLLMLASEGRYTSRMASPVSDSVS</sequence>
<keyword evidence="6" id="KW-1185">Reference proteome</keyword>